<sequence>MRPLLVLAACLALSGCRYNFVPLLPPEVNVKLPVRVVDAALTREGKTLRLRARIDGAFTPDYLRVYWFAGSRELAQDSVFLDGAQRSATFTLDAPEPGAYRATLSFGGVVLRQLELTEVQP</sequence>
<protein>
    <recommendedName>
        <fullName evidence="3">DUF1425 domain-containing protein</fullName>
    </recommendedName>
</protein>
<proteinExistence type="predicted"/>
<evidence type="ECO:0000313" key="1">
    <source>
        <dbReference type="EMBL" id="MFD2609912.1"/>
    </source>
</evidence>
<dbReference type="EMBL" id="JBHUMK010000048">
    <property type="protein sequence ID" value="MFD2609912.1"/>
    <property type="molecule type" value="Genomic_DNA"/>
</dbReference>
<gene>
    <name evidence="1" type="ORF">ACFSR9_10775</name>
</gene>
<name>A0ABW5P733_9DEIO</name>
<evidence type="ECO:0000313" key="2">
    <source>
        <dbReference type="Proteomes" id="UP001597475"/>
    </source>
</evidence>
<dbReference type="PROSITE" id="PS51257">
    <property type="entry name" value="PROKAR_LIPOPROTEIN"/>
    <property type="match status" value="1"/>
</dbReference>
<evidence type="ECO:0008006" key="3">
    <source>
        <dbReference type="Google" id="ProtNLM"/>
    </source>
</evidence>
<accession>A0ABW5P733</accession>
<dbReference type="Proteomes" id="UP001597475">
    <property type="component" value="Unassembled WGS sequence"/>
</dbReference>
<comment type="caution">
    <text evidence="1">The sequence shown here is derived from an EMBL/GenBank/DDBJ whole genome shotgun (WGS) entry which is preliminary data.</text>
</comment>
<reference evidence="2" key="1">
    <citation type="journal article" date="2019" name="Int. J. Syst. Evol. Microbiol.">
        <title>The Global Catalogue of Microorganisms (GCM) 10K type strain sequencing project: providing services to taxonomists for standard genome sequencing and annotation.</title>
        <authorList>
            <consortium name="The Broad Institute Genomics Platform"/>
            <consortium name="The Broad Institute Genome Sequencing Center for Infectious Disease"/>
            <person name="Wu L."/>
            <person name="Ma J."/>
        </authorList>
    </citation>
    <scope>NUCLEOTIDE SEQUENCE [LARGE SCALE GENOMIC DNA]</scope>
    <source>
        <strain evidence="2">KCTC 33842</strain>
    </source>
</reference>
<keyword evidence="2" id="KW-1185">Reference proteome</keyword>
<organism evidence="1 2">
    <name type="scientific">Deinococcus taklimakanensis</name>
    <dbReference type="NCBI Taxonomy" id="536443"/>
    <lineage>
        <taxon>Bacteria</taxon>
        <taxon>Thermotogati</taxon>
        <taxon>Deinococcota</taxon>
        <taxon>Deinococci</taxon>
        <taxon>Deinococcales</taxon>
        <taxon>Deinococcaceae</taxon>
        <taxon>Deinococcus</taxon>
    </lineage>
</organism>
<dbReference type="RefSeq" id="WP_386845650.1">
    <property type="nucleotide sequence ID" value="NZ_JBHUMK010000048.1"/>
</dbReference>